<dbReference type="AlphaFoldDB" id="A0A507C3Q8"/>
<proteinExistence type="inferred from homology"/>
<gene>
    <name evidence="7" type="ORF">SmJEL517_g04212</name>
</gene>
<dbReference type="PRINTS" id="PR01270">
    <property type="entry name" value="HDASUPER"/>
</dbReference>
<organism evidence="7 8">
    <name type="scientific">Synchytrium microbalum</name>
    <dbReference type="NCBI Taxonomy" id="1806994"/>
    <lineage>
        <taxon>Eukaryota</taxon>
        <taxon>Fungi</taxon>
        <taxon>Fungi incertae sedis</taxon>
        <taxon>Chytridiomycota</taxon>
        <taxon>Chytridiomycota incertae sedis</taxon>
        <taxon>Chytridiomycetes</taxon>
        <taxon>Synchytriales</taxon>
        <taxon>Synchytriaceae</taxon>
        <taxon>Synchytrium</taxon>
    </lineage>
</organism>
<evidence type="ECO:0000256" key="1">
    <source>
        <dbReference type="ARBA" id="ARBA00001947"/>
    </source>
</evidence>
<dbReference type="GO" id="GO:0040029">
    <property type="term" value="P:epigenetic regulation of gene expression"/>
    <property type="evidence" value="ECO:0007669"/>
    <property type="project" value="TreeGrafter"/>
</dbReference>
<evidence type="ECO:0000256" key="4">
    <source>
        <dbReference type="ARBA" id="ARBA00022801"/>
    </source>
</evidence>
<comment type="caution">
    <text evidence="7">The sequence shown here is derived from an EMBL/GenBank/DDBJ whole genome shotgun (WGS) entry which is preliminary data.</text>
</comment>
<dbReference type="GO" id="GO:0016787">
    <property type="term" value="F:hydrolase activity"/>
    <property type="evidence" value="ECO:0007669"/>
    <property type="project" value="UniProtKB-KW"/>
</dbReference>
<accession>A0A507C3Q8</accession>
<evidence type="ECO:0000256" key="5">
    <source>
        <dbReference type="ARBA" id="ARBA00022833"/>
    </source>
</evidence>
<evidence type="ECO:0000256" key="2">
    <source>
        <dbReference type="ARBA" id="ARBA00005947"/>
    </source>
</evidence>
<dbReference type="RefSeq" id="XP_031023901.1">
    <property type="nucleotide sequence ID" value="XM_031170140.1"/>
</dbReference>
<dbReference type="GeneID" id="42005437"/>
<keyword evidence="5" id="KW-0862">Zinc</keyword>
<dbReference type="InterPro" id="IPR023801">
    <property type="entry name" value="His_deacetylse_dom"/>
</dbReference>
<keyword evidence="8" id="KW-1185">Reference proteome</keyword>
<dbReference type="Gene3D" id="3.40.800.20">
    <property type="entry name" value="Histone deacetylase domain"/>
    <property type="match status" value="1"/>
</dbReference>
<sequence>MDLTGNDWNMLAMYASMSYEETPARIEAILKHVKQLQWKVFSPLDHGWTPIEQVHKAEYIEYIKRAYHDWLKLKGNPDGVFPDGSAVREFGNLRRQKTISSISAVNPTTVIVEGTPVAAYQACQVALTAADILMTEGDSAVFALTRPPGHHAHPDICAGYCFFNNVAVVVEYLITQYKQKVAIIDIDYHHGNGTQDIFYTRKNPLYISIHGLPDYPYYWGASSETGEGDGEGYNINHPLPLGSQDPEYVEALKTVLSRLDNPDVIVVSLGVDTFKEDPIGGFFLTTEGYFKIGQCLAASNVKKCLFVMEGGYNIEHIGVNVTSVLRGYEDGLNLI</sequence>
<feature type="domain" description="Histone deacetylase" evidence="6">
    <location>
        <begin position="21"/>
        <end position="326"/>
    </location>
</feature>
<keyword evidence="4" id="KW-0378">Hydrolase</keyword>
<name>A0A507C3Q8_9FUNG</name>
<dbReference type="CDD" id="cd10001">
    <property type="entry name" value="HDAC_classII_APAH"/>
    <property type="match status" value="1"/>
</dbReference>
<dbReference type="EMBL" id="QEAO01000027">
    <property type="protein sequence ID" value="TPX32744.1"/>
    <property type="molecule type" value="Genomic_DNA"/>
</dbReference>
<dbReference type="Proteomes" id="UP000319731">
    <property type="component" value="Unassembled WGS sequence"/>
</dbReference>
<dbReference type="STRING" id="1806994.A0A507C3Q8"/>
<dbReference type="SUPFAM" id="SSF52768">
    <property type="entry name" value="Arginase/deacetylase"/>
    <property type="match status" value="1"/>
</dbReference>
<evidence type="ECO:0000313" key="7">
    <source>
        <dbReference type="EMBL" id="TPX32744.1"/>
    </source>
</evidence>
<comment type="similarity">
    <text evidence="2">Belongs to the histone deacetylase family.</text>
</comment>
<evidence type="ECO:0000256" key="3">
    <source>
        <dbReference type="ARBA" id="ARBA00022723"/>
    </source>
</evidence>
<keyword evidence="3" id="KW-0479">Metal-binding</keyword>
<dbReference type="InterPro" id="IPR023696">
    <property type="entry name" value="Ureohydrolase_dom_sf"/>
</dbReference>
<evidence type="ECO:0000313" key="8">
    <source>
        <dbReference type="Proteomes" id="UP000319731"/>
    </source>
</evidence>
<dbReference type="GO" id="GO:0004407">
    <property type="term" value="F:histone deacetylase activity"/>
    <property type="evidence" value="ECO:0007669"/>
    <property type="project" value="TreeGrafter"/>
</dbReference>
<dbReference type="PANTHER" id="PTHR10625:SF17">
    <property type="entry name" value="HISTONE DEACETYLASE 8"/>
    <property type="match status" value="1"/>
</dbReference>
<evidence type="ECO:0000259" key="6">
    <source>
        <dbReference type="Pfam" id="PF00850"/>
    </source>
</evidence>
<dbReference type="Pfam" id="PF00850">
    <property type="entry name" value="Hist_deacetyl"/>
    <property type="match status" value="1"/>
</dbReference>
<dbReference type="InterPro" id="IPR000286">
    <property type="entry name" value="HDACs"/>
</dbReference>
<dbReference type="GO" id="GO:0046872">
    <property type="term" value="F:metal ion binding"/>
    <property type="evidence" value="ECO:0007669"/>
    <property type="project" value="UniProtKB-KW"/>
</dbReference>
<reference evidence="7 8" key="1">
    <citation type="journal article" date="2019" name="Sci. Rep.">
        <title>Comparative genomics of chytrid fungi reveal insights into the obligate biotrophic and pathogenic lifestyle of Synchytrium endobioticum.</title>
        <authorList>
            <person name="van de Vossenberg B.T.L.H."/>
            <person name="Warris S."/>
            <person name="Nguyen H.D.T."/>
            <person name="van Gent-Pelzer M.P.E."/>
            <person name="Joly D.L."/>
            <person name="van de Geest H.C."/>
            <person name="Bonants P.J.M."/>
            <person name="Smith D.S."/>
            <person name="Levesque C.A."/>
            <person name="van der Lee T.A.J."/>
        </authorList>
    </citation>
    <scope>NUCLEOTIDE SEQUENCE [LARGE SCALE GENOMIC DNA]</scope>
    <source>
        <strain evidence="7 8">JEL517</strain>
    </source>
</reference>
<dbReference type="InterPro" id="IPR037138">
    <property type="entry name" value="His_deacetylse_dom_sf"/>
</dbReference>
<protein>
    <recommendedName>
        <fullName evidence="6">Histone deacetylase domain-containing protein</fullName>
    </recommendedName>
</protein>
<dbReference type="OrthoDB" id="424012at2759"/>
<dbReference type="PANTHER" id="PTHR10625">
    <property type="entry name" value="HISTONE DEACETYLASE HDAC1-RELATED"/>
    <property type="match status" value="1"/>
</dbReference>
<comment type="cofactor">
    <cofactor evidence="1">
        <name>Zn(2+)</name>
        <dbReference type="ChEBI" id="CHEBI:29105"/>
    </cofactor>
</comment>